<dbReference type="Proteomes" id="UP000325577">
    <property type="component" value="Linkage Group LG8"/>
</dbReference>
<evidence type="ECO:0000256" key="1">
    <source>
        <dbReference type="ARBA" id="ARBA00009995"/>
    </source>
</evidence>
<evidence type="ECO:0000313" key="6">
    <source>
        <dbReference type="Proteomes" id="UP000325577"/>
    </source>
</evidence>
<dbReference type="EMBL" id="CM018051">
    <property type="protein sequence ID" value="KAA8516606.1"/>
    <property type="molecule type" value="Genomic_DNA"/>
</dbReference>
<dbReference type="InterPro" id="IPR002213">
    <property type="entry name" value="UDP_glucos_trans"/>
</dbReference>
<keyword evidence="3" id="KW-0808">Transferase</keyword>
<sequence>MASQSHQQLHFLLIPLMSQGHLIPMIDIAKLLAQHGVIVTIVTTPLNAIRFSAITDRAIESGLPIRLLQLRFPSVEAGLPEGCETVDAVPSLDLMRNFLVALSMLQQPLEEFFEQLKPTPNCIIADKSIVWAADTAKKFQIPRILFDGTNSFTLLCMHNLHISKVHETVSESEPFVVPGLPDHIEFTRAQLPGTFNPGSLRIDDFRKRRRAAEAEAYGVVVNSFEELEPRYVNEYQKVKGDKIWCIGPLSLCNKDDLDKAQRGNKASIDEDQCLKWLDSWQSGSVVYACLGSLSRLTPPQLIELGLGLEASNRPFIWVMRGGDKAKEMEEWIQEDGFEERTKGRGLLIRGWAPQVLILSHPAIGGFLTHCGWNSTLEGVCAGVPMITWPMFAEQFFNEKLVVKVLDIGVSVGAQFVVHWSEEDKFGVTVTREAVRKAVDKIMDGGEEGEERRKRARELGEKAKSAVEGGSSHLNVTMLIQDIMQQANKIDRIRAAELAADGVVVNSFEELEPAYVEEFRKVRGSKVWCIGPVSLCNKENVDRAKRGNKASIDESKCLKWLDSKEPSSVVYACLGSLSRLTPPQLIEFGLGLEASNRPFIWVIRGGNKSEELEKWILEEGYEERTRGRGLLICGWAPQILILSHPAIGGFLTHCGWISTLEGISAGMPLITWPLFAEQFYNEKFVVQILRIGVRLGAEFAVKWGEEEKFGVLIKREEVKKAIDQLMDGGDEGQERRKIARNLGKMANRAIQEGGSSFHNVKILIQEVQQLVMGNQPMT</sequence>
<dbReference type="PANTHER" id="PTHR48047">
    <property type="entry name" value="GLYCOSYLTRANSFERASE"/>
    <property type="match status" value="1"/>
</dbReference>
<dbReference type="PANTHER" id="PTHR48047:SF237">
    <property type="entry name" value="UDP-GLYCOSYLTRANSFERASE 73C3-LIKE"/>
    <property type="match status" value="1"/>
</dbReference>
<dbReference type="OrthoDB" id="5835829at2759"/>
<evidence type="ECO:0000256" key="2">
    <source>
        <dbReference type="ARBA" id="ARBA00022676"/>
    </source>
</evidence>
<comment type="similarity">
    <text evidence="1">Belongs to the UDP-glycosyltransferase family.</text>
</comment>
<keyword evidence="6" id="KW-1185">Reference proteome</keyword>
<dbReference type="Pfam" id="PF00201">
    <property type="entry name" value="UDPGT"/>
    <property type="match status" value="2"/>
</dbReference>
<dbReference type="FunFam" id="3.40.50.2000:FF:000047">
    <property type="entry name" value="Glycosyltransferase"/>
    <property type="match status" value="2"/>
</dbReference>
<dbReference type="Pfam" id="PF26168">
    <property type="entry name" value="Glyco_transf_N"/>
    <property type="match status" value="1"/>
</dbReference>
<dbReference type="InterPro" id="IPR058980">
    <property type="entry name" value="Glyco_transf_N"/>
</dbReference>
<dbReference type="Gene3D" id="3.40.50.2000">
    <property type="entry name" value="Glycogen Phosphorylase B"/>
    <property type="match status" value="4"/>
</dbReference>
<protein>
    <recommendedName>
        <fullName evidence="4">Glycosyltransferase N-terminal domain-containing protein</fullName>
    </recommendedName>
</protein>
<dbReference type="CDD" id="cd03784">
    <property type="entry name" value="GT1_Gtf-like"/>
    <property type="match status" value="2"/>
</dbReference>
<accession>A0A5J4ZFU9</accession>
<gene>
    <name evidence="5" type="ORF">F0562_016888</name>
</gene>
<dbReference type="GO" id="GO:0035251">
    <property type="term" value="F:UDP-glucosyltransferase activity"/>
    <property type="evidence" value="ECO:0007669"/>
    <property type="project" value="TreeGrafter"/>
</dbReference>
<dbReference type="InterPro" id="IPR035595">
    <property type="entry name" value="UDP_glycos_trans_CS"/>
</dbReference>
<keyword evidence="2" id="KW-0328">Glycosyltransferase</keyword>
<organism evidence="5 6">
    <name type="scientific">Nyssa sinensis</name>
    <dbReference type="NCBI Taxonomy" id="561372"/>
    <lineage>
        <taxon>Eukaryota</taxon>
        <taxon>Viridiplantae</taxon>
        <taxon>Streptophyta</taxon>
        <taxon>Embryophyta</taxon>
        <taxon>Tracheophyta</taxon>
        <taxon>Spermatophyta</taxon>
        <taxon>Magnoliopsida</taxon>
        <taxon>eudicotyledons</taxon>
        <taxon>Gunneridae</taxon>
        <taxon>Pentapetalae</taxon>
        <taxon>asterids</taxon>
        <taxon>Cornales</taxon>
        <taxon>Nyssaceae</taxon>
        <taxon>Nyssa</taxon>
    </lineage>
</organism>
<name>A0A5J4ZFU9_9ASTE</name>
<evidence type="ECO:0000313" key="5">
    <source>
        <dbReference type="EMBL" id="KAA8516606.1"/>
    </source>
</evidence>
<feature type="domain" description="Glycosyltransferase N-terminal" evidence="4">
    <location>
        <begin position="12"/>
        <end position="249"/>
    </location>
</feature>
<proteinExistence type="inferred from homology"/>
<evidence type="ECO:0000259" key="4">
    <source>
        <dbReference type="Pfam" id="PF26168"/>
    </source>
</evidence>
<reference evidence="5 6" key="1">
    <citation type="submission" date="2019-09" db="EMBL/GenBank/DDBJ databases">
        <title>A chromosome-level genome assembly of the Chinese tupelo Nyssa sinensis.</title>
        <authorList>
            <person name="Yang X."/>
            <person name="Kang M."/>
            <person name="Yang Y."/>
            <person name="Xiong H."/>
            <person name="Wang M."/>
            <person name="Zhang Z."/>
            <person name="Wang Z."/>
            <person name="Wu H."/>
            <person name="Ma T."/>
            <person name="Liu J."/>
            <person name="Xi Z."/>
        </authorList>
    </citation>
    <scope>NUCLEOTIDE SEQUENCE [LARGE SCALE GENOMIC DNA]</scope>
    <source>
        <strain evidence="5">J267</strain>
        <tissue evidence="5">Leaf</tissue>
    </source>
</reference>
<dbReference type="AlphaFoldDB" id="A0A5J4ZFU9"/>
<dbReference type="PROSITE" id="PS00375">
    <property type="entry name" value="UDPGT"/>
    <property type="match status" value="2"/>
</dbReference>
<dbReference type="SUPFAM" id="SSF53756">
    <property type="entry name" value="UDP-Glycosyltransferase/glycogen phosphorylase"/>
    <property type="match status" value="2"/>
</dbReference>
<evidence type="ECO:0000256" key="3">
    <source>
        <dbReference type="ARBA" id="ARBA00022679"/>
    </source>
</evidence>
<dbReference type="FunFam" id="3.40.50.2000:FF:000071">
    <property type="entry name" value="Glycosyltransferase"/>
    <property type="match status" value="1"/>
</dbReference>